<evidence type="ECO:0000256" key="1">
    <source>
        <dbReference type="SAM" id="MobiDB-lite"/>
    </source>
</evidence>
<dbReference type="RefSeq" id="WP_068741341.1">
    <property type="nucleotide sequence ID" value="NZ_FNSA01000003.1"/>
</dbReference>
<dbReference type="STRING" id="57704.SAMN04489793_5046"/>
<proteinExistence type="predicted"/>
<name>A0A1H5AZI3_TSUTY</name>
<feature type="region of interest" description="Disordered" evidence="1">
    <location>
        <begin position="1"/>
        <end position="54"/>
    </location>
</feature>
<dbReference type="Proteomes" id="UP000182241">
    <property type="component" value="Unassembled WGS sequence"/>
</dbReference>
<sequence length="304" mass="33127">MTMKITTTPGTGGPVDPMAPPASLDYEPGTMPEHFASKESRDRNARIERQNQDARTAKIAQETNFSAQAAQAQRPPTRPHLKAVASGRVAELWEPIRAREVGAFSRVRSRLDGTREAGQTREAILTAALESGRKREAIPEDLGEQLARVEQRDALTEANRAGLQLAGSMVADRLTRLAQDQKRDLFAAVQADLREVVAQAHQLARALEGITDAETAIRRGESAVIAWGAREGLRERFLTVAASARFVHRACADGFQYVLAGGSPDQLGKAGLDTERISSTWELLDQWIEDLNATDAATDLLVGR</sequence>
<protein>
    <submittedName>
        <fullName evidence="2">Uncharacterized protein</fullName>
    </submittedName>
</protein>
<gene>
    <name evidence="2" type="ORF">SAMN04489793_5046</name>
</gene>
<evidence type="ECO:0000313" key="3">
    <source>
        <dbReference type="Proteomes" id="UP000182241"/>
    </source>
</evidence>
<evidence type="ECO:0000313" key="2">
    <source>
        <dbReference type="EMBL" id="SED47408.1"/>
    </source>
</evidence>
<accession>A0A1H5AZI3</accession>
<keyword evidence="3" id="KW-1185">Reference proteome</keyword>
<feature type="compositionally biased region" description="Basic and acidic residues" evidence="1">
    <location>
        <begin position="35"/>
        <end position="54"/>
    </location>
</feature>
<dbReference type="EMBL" id="FNSA01000003">
    <property type="protein sequence ID" value="SED47408.1"/>
    <property type="molecule type" value="Genomic_DNA"/>
</dbReference>
<dbReference type="AlphaFoldDB" id="A0A1H5AZI3"/>
<reference evidence="3" key="1">
    <citation type="submission" date="2016-10" db="EMBL/GenBank/DDBJ databases">
        <authorList>
            <person name="Varghese N."/>
            <person name="Submissions S."/>
        </authorList>
    </citation>
    <scope>NUCLEOTIDE SEQUENCE [LARGE SCALE GENOMIC DNA]</scope>
    <source>
        <strain evidence="3">DSM 44234</strain>
    </source>
</reference>
<organism evidence="2 3">
    <name type="scientific">Tsukamurella tyrosinosolvens</name>
    <dbReference type="NCBI Taxonomy" id="57704"/>
    <lineage>
        <taxon>Bacteria</taxon>
        <taxon>Bacillati</taxon>
        <taxon>Actinomycetota</taxon>
        <taxon>Actinomycetes</taxon>
        <taxon>Mycobacteriales</taxon>
        <taxon>Tsukamurellaceae</taxon>
        <taxon>Tsukamurella</taxon>
    </lineage>
</organism>
<dbReference type="OrthoDB" id="9979142at2"/>